<dbReference type="Pfam" id="PF00083">
    <property type="entry name" value="Sugar_tr"/>
    <property type="match status" value="1"/>
</dbReference>
<feature type="transmembrane region" description="Helical" evidence="8">
    <location>
        <begin position="63"/>
        <end position="83"/>
    </location>
</feature>
<gene>
    <name evidence="9" type="ORF">EK21DRAFT_88430</name>
</gene>
<protein>
    <submittedName>
        <fullName evidence="9">MFS alpha-glucoside transporter-like protein</fullName>
    </submittedName>
</protein>
<dbReference type="Proteomes" id="UP000799777">
    <property type="component" value="Unassembled WGS sequence"/>
</dbReference>
<evidence type="ECO:0000256" key="6">
    <source>
        <dbReference type="ARBA" id="ARBA00023136"/>
    </source>
</evidence>
<dbReference type="OrthoDB" id="6612291at2759"/>
<feature type="transmembrane region" description="Helical" evidence="8">
    <location>
        <begin position="310"/>
        <end position="329"/>
    </location>
</feature>
<dbReference type="SUPFAM" id="SSF103473">
    <property type="entry name" value="MFS general substrate transporter"/>
    <property type="match status" value="1"/>
</dbReference>
<dbReference type="AlphaFoldDB" id="A0A9P4HA22"/>
<sequence length="501" mass="56100">MADERRRSSVVSHTNVDDGFVRVRDESVRRLSVANANIGREQADAKAAFEAEKAMTVPQAIRLYKKAILFSMAMSLAVVMEGYDLSAMGRFLEYDQFRQAFGTELDPDGNPRISPAWQAGIQNGAQAGSIIGLWLNGYISEWWGYKEDDNIGMIVAGSVLLGLPWGIFQSLTVTYASDVTPLALRLYLAIYINLCWVMGQLVAAGALRGCQILGNQWGWRIPTSIQWVWVPFIFIGAYLSPESPWWLVRKCRYDDARNSVIKSTTPQPNIAFSPDHVVEMIKHTNNLEEAMHGGTNYLDCFKGVERRRTLIACMVWLAQAWCGAAMMGFSVQIYREAGLSAEDALNMNNGQYCMGAMGTVISWFLMRRIGRRALYVYGGVGVISRERTGAAWALGSILLVYTMFFNFTVGPVCYAIVSEISSTRLKVKTVVLARNVYNLGSIFNNILVPQMLSPNEWNWAGMTGFFYAGLTILLILFMFFMLPETKGRTFAELDVLFENKV</sequence>
<dbReference type="InterPro" id="IPR003663">
    <property type="entry name" value="Sugar/inositol_transpt"/>
</dbReference>
<feature type="transmembrane region" description="Helical" evidence="8">
    <location>
        <begin position="459"/>
        <end position="482"/>
    </location>
</feature>
<feature type="transmembrane region" description="Helical" evidence="8">
    <location>
        <begin position="349"/>
        <end position="366"/>
    </location>
</feature>
<proteinExistence type="inferred from homology"/>
<dbReference type="GO" id="GO:0005351">
    <property type="term" value="F:carbohydrate:proton symporter activity"/>
    <property type="evidence" value="ECO:0007669"/>
    <property type="project" value="TreeGrafter"/>
</dbReference>
<dbReference type="FunFam" id="1.20.1250.20:FF:000078">
    <property type="entry name" value="MFS maltose transporter, putative"/>
    <property type="match status" value="1"/>
</dbReference>
<dbReference type="PANTHER" id="PTHR48022">
    <property type="entry name" value="PLASTIDIC GLUCOSE TRANSPORTER 4"/>
    <property type="match status" value="1"/>
</dbReference>
<dbReference type="InterPro" id="IPR050360">
    <property type="entry name" value="MFS_Sugar_Transporters"/>
</dbReference>
<dbReference type="EMBL" id="ML978184">
    <property type="protein sequence ID" value="KAF2031106.1"/>
    <property type="molecule type" value="Genomic_DNA"/>
</dbReference>
<evidence type="ECO:0000313" key="9">
    <source>
        <dbReference type="EMBL" id="KAF2031106.1"/>
    </source>
</evidence>
<feature type="transmembrane region" description="Helical" evidence="8">
    <location>
        <begin position="186"/>
        <end position="207"/>
    </location>
</feature>
<keyword evidence="5 8" id="KW-1133">Transmembrane helix</keyword>
<keyword evidence="3 7" id="KW-0813">Transport</keyword>
<keyword evidence="10" id="KW-1185">Reference proteome</keyword>
<feature type="transmembrane region" description="Helical" evidence="8">
    <location>
        <begin position="391"/>
        <end position="417"/>
    </location>
</feature>
<name>A0A9P4HA22_9PLEO</name>
<evidence type="ECO:0000256" key="5">
    <source>
        <dbReference type="ARBA" id="ARBA00022989"/>
    </source>
</evidence>
<dbReference type="GO" id="GO:0016020">
    <property type="term" value="C:membrane"/>
    <property type="evidence" value="ECO:0007669"/>
    <property type="project" value="UniProtKB-SubCell"/>
</dbReference>
<dbReference type="NCBIfam" id="TIGR00879">
    <property type="entry name" value="SP"/>
    <property type="match status" value="1"/>
</dbReference>
<dbReference type="PANTHER" id="PTHR48022:SF5">
    <property type="entry name" value="ALPHA-GLUCOSIDES PERMEASE MPH2-RELATED"/>
    <property type="match status" value="1"/>
</dbReference>
<evidence type="ECO:0000256" key="7">
    <source>
        <dbReference type="RuleBase" id="RU003346"/>
    </source>
</evidence>
<comment type="subcellular location">
    <subcellularLocation>
        <location evidence="1">Membrane</location>
        <topology evidence="1">Multi-pass membrane protein</topology>
    </subcellularLocation>
</comment>
<comment type="similarity">
    <text evidence="2 7">Belongs to the major facilitator superfamily. Sugar transporter (TC 2.A.1.1) family.</text>
</comment>
<dbReference type="Gene3D" id="1.20.1250.20">
    <property type="entry name" value="MFS general substrate transporter like domains"/>
    <property type="match status" value="1"/>
</dbReference>
<keyword evidence="4 8" id="KW-0812">Transmembrane</keyword>
<evidence type="ECO:0000256" key="3">
    <source>
        <dbReference type="ARBA" id="ARBA00022448"/>
    </source>
</evidence>
<comment type="caution">
    <text evidence="9">The sequence shown here is derived from an EMBL/GenBank/DDBJ whole genome shotgun (WGS) entry which is preliminary data.</text>
</comment>
<evidence type="ECO:0000256" key="4">
    <source>
        <dbReference type="ARBA" id="ARBA00022692"/>
    </source>
</evidence>
<dbReference type="InterPro" id="IPR036259">
    <property type="entry name" value="MFS_trans_sf"/>
</dbReference>
<dbReference type="InterPro" id="IPR005828">
    <property type="entry name" value="MFS_sugar_transport-like"/>
</dbReference>
<evidence type="ECO:0000256" key="8">
    <source>
        <dbReference type="SAM" id="Phobius"/>
    </source>
</evidence>
<reference evidence="9" key="1">
    <citation type="journal article" date="2020" name="Stud. Mycol.">
        <title>101 Dothideomycetes genomes: a test case for predicting lifestyles and emergence of pathogens.</title>
        <authorList>
            <person name="Haridas S."/>
            <person name="Albert R."/>
            <person name="Binder M."/>
            <person name="Bloem J."/>
            <person name="Labutti K."/>
            <person name="Salamov A."/>
            <person name="Andreopoulos B."/>
            <person name="Baker S."/>
            <person name="Barry K."/>
            <person name="Bills G."/>
            <person name="Bluhm B."/>
            <person name="Cannon C."/>
            <person name="Castanera R."/>
            <person name="Culley D."/>
            <person name="Daum C."/>
            <person name="Ezra D."/>
            <person name="Gonzalez J."/>
            <person name="Henrissat B."/>
            <person name="Kuo A."/>
            <person name="Liang C."/>
            <person name="Lipzen A."/>
            <person name="Lutzoni F."/>
            <person name="Magnuson J."/>
            <person name="Mondo S."/>
            <person name="Nolan M."/>
            <person name="Ohm R."/>
            <person name="Pangilinan J."/>
            <person name="Park H.-J."/>
            <person name="Ramirez L."/>
            <person name="Alfaro M."/>
            <person name="Sun H."/>
            <person name="Tritt A."/>
            <person name="Yoshinaga Y."/>
            <person name="Zwiers L.-H."/>
            <person name="Turgeon B."/>
            <person name="Goodwin S."/>
            <person name="Spatafora J."/>
            <person name="Crous P."/>
            <person name="Grigoriev I."/>
        </authorList>
    </citation>
    <scope>NUCLEOTIDE SEQUENCE</scope>
    <source>
        <strain evidence="9">CBS 110217</strain>
    </source>
</reference>
<evidence type="ECO:0000313" key="10">
    <source>
        <dbReference type="Proteomes" id="UP000799777"/>
    </source>
</evidence>
<feature type="transmembrane region" description="Helical" evidence="8">
    <location>
        <begin position="227"/>
        <end position="248"/>
    </location>
</feature>
<evidence type="ECO:0000256" key="1">
    <source>
        <dbReference type="ARBA" id="ARBA00004141"/>
    </source>
</evidence>
<evidence type="ECO:0000256" key="2">
    <source>
        <dbReference type="ARBA" id="ARBA00010992"/>
    </source>
</evidence>
<feature type="transmembrane region" description="Helical" evidence="8">
    <location>
        <begin position="151"/>
        <end position="174"/>
    </location>
</feature>
<organism evidence="9 10">
    <name type="scientific">Setomelanomma holmii</name>
    <dbReference type="NCBI Taxonomy" id="210430"/>
    <lineage>
        <taxon>Eukaryota</taxon>
        <taxon>Fungi</taxon>
        <taxon>Dikarya</taxon>
        <taxon>Ascomycota</taxon>
        <taxon>Pezizomycotina</taxon>
        <taxon>Dothideomycetes</taxon>
        <taxon>Pleosporomycetidae</taxon>
        <taxon>Pleosporales</taxon>
        <taxon>Pleosporineae</taxon>
        <taxon>Phaeosphaeriaceae</taxon>
        <taxon>Setomelanomma</taxon>
    </lineage>
</organism>
<keyword evidence="6 8" id="KW-0472">Membrane</keyword>
<accession>A0A9P4HA22</accession>